<dbReference type="RefSeq" id="WP_013780585.1">
    <property type="nucleotide sequence ID" value="NC_015520.1"/>
</dbReference>
<evidence type="ECO:0000313" key="3">
    <source>
        <dbReference type="Proteomes" id="UP000008457"/>
    </source>
</evidence>
<sequence length="191" mass="21173">MRKRYIIGLTVSVVALAVGFMVGYYIMRSPSYGRVVPQPLMPVEAEEDDKSADAERYLSDRAATVKQDAVLQTVTVYMSCGHEAVGEGPVLSDIVGLNEKQLTEKYPQWRVDEFKPDKVVLIREIGGYCPNHFVIREDNGMVAVYDTAGKLLRDTGIPLDILPGIVQDQIKEGIVVNSQEEVNAILENLDS</sequence>
<keyword evidence="3" id="KW-1185">Reference proteome</keyword>
<dbReference type="HOGENOM" id="CLU_1419945_0_0_9"/>
<keyword evidence="1" id="KW-0472">Membrane</keyword>
<reference evidence="2 3" key="2">
    <citation type="journal article" date="2011" name="Stand. Genomic Sci.">
        <title>Complete genome sequence of Mahella australiensis type strain (50-1 BON).</title>
        <authorList>
            <person name="Sikorski J."/>
            <person name="Teshima H."/>
            <person name="Nolan M."/>
            <person name="Lucas S."/>
            <person name="Hammon N."/>
            <person name="Deshpande S."/>
            <person name="Cheng J.F."/>
            <person name="Pitluck S."/>
            <person name="Liolios K."/>
            <person name="Pagani I."/>
            <person name="Ivanova N."/>
            <person name="Huntemann M."/>
            <person name="Mavromatis K."/>
            <person name="Ovchinikova G."/>
            <person name="Pati A."/>
            <person name="Tapia R."/>
            <person name="Han C."/>
            <person name="Goodwin L."/>
            <person name="Chen A."/>
            <person name="Palaniappan K."/>
            <person name="Land M."/>
            <person name="Hauser L."/>
            <person name="Ngatchou-Djao O.D."/>
            <person name="Rohde M."/>
            <person name="Pukall R."/>
            <person name="Spring S."/>
            <person name="Abt B."/>
            <person name="Goker M."/>
            <person name="Detter J.C."/>
            <person name="Woyke T."/>
            <person name="Bristow J."/>
            <person name="Markowitz V."/>
            <person name="Hugenholtz P."/>
            <person name="Eisen J.A."/>
            <person name="Kyrpides N.C."/>
            <person name="Klenk H.P."/>
            <person name="Lapidus A."/>
        </authorList>
    </citation>
    <scope>NUCLEOTIDE SEQUENCE [LARGE SCALE GENOMIC DNA]</scope>
    <source>
        <strain evidence="3">DSM 15567 / CIP 107919 / 50-1 BON</strain>
    </source>
</reference>
<protein>
    <recommendedName>
        <fullName evidence="4">Bypass of forespore C C-terminal domain-containing protein</fullName>
    </recommendedName>
</protein>
<proteinExistence type="predicted"/>
<evidence type="ECO:0008006" key="4">
    <source>
        <dbReference type="Google" id="ProtNLM"/>
    </source>
</evidence>
<accession>F4A2A8</accession>
<dbReference type="STRING" id="697281.Mahau_0957"/>
<dbReference type="KEGG" id="mas:Mahau_0957"/>
<dbReference type="EMBL" id="CP002360">
    <property type="protein sequence ID" value="AEE96155.1"/>
    <property type="molecule type" value="Genomic_DNA"/>
</dbReference>
<name>F4A2A8_MAHA5</name>
<feature type="transmembrane region" description="Helical" evidence="1">
    <location>
        <begin position="6"/>
        <end position="27"/>
    </location>
</feature>
<dbReference type="Proteomes" id="UP000008457">
    <property type="component" value="Chromosome"/>
</dbReference>
<keyword evidence="1" id="KW-1133">Transmembrane helix</keyword>
<evidence type="ECO:0000256" key="1">
    <source>
        <dbReference type="SAM" id="Phobius"/>
    </source>
</evidence>
<dbReference type="eggNOG" id="ENOG50310GA">
    <property type="taxonomic scope" value="Bacteria"/>
</dbReference>
<keyword evidence="1" id="KW-0812">Transmembrane</keyword>
<reference evidence="3" key="1">
    <citation type="submission" date="2010-11" db="EMBL/GenBank/DDBJ databases">
        <title>The complete genome of Mahella australiensis DSM 15567.</title>
        <authorList>
            <consortium name="US DOE Joint Genome Institute (JGI-PGF)"/>
            <person name="Lucas S."/>
            <person name="Copeland A."/>
            <person name="Lapidus A."/>
            <person name="Bruce D."/>
            <person name="Goodwin L."/>
            <person name="Pitluck S."/>
            <person name="Kyrpides N."/>
            <person name="Mavromatis K."/>
            <person name="Pagani I."/>
            <person name="Ivanova N."/>
            <person name="Teshima H."/>
            <person name="Brettin T."/>
            <person name="Detter J.C."/>
            <person name="Han C."/>
            <person name="Tapia R."/>
            <person name="Land M."/>
            <person name="Hauser L."/>
            <person name="Markowitz V."/>
            <person name="Cheng J.-F."/>
            <person name="Hugenholtz P."/>
            <person name="Woyke T."/>
            <person name="Wu D."/>
            <person name="Spring S."/>
            <person name="Pukall R."/>
            <person name="Steenblock K."/>
            <person name="Schneider S."/>
            <person name="Klenk H.-P."/>
            <person name="Eisen J.A."/>
        </authorList>
    </citation>
    <scope>NUCLEOTIDE SEQUENCE [LARGE SCALE GENOMIC DNA]</scope>
    <source>
        <strain evidence="3">DSM 15567 / CIP 107919 / 50-1 BON</strain>
    </source>
</reference>
<organism evidence="2 3">
    <name type="scientific">Mahella australiensis (strain DSM 15567 / CIP 107919 / 50-1 BON)</name>
    <dbReference type="NCBI Taxonomy" id="697281"/>
    <lineage>
        <taxon>Bacteria</taxon>
        <taxon>Bacillati</taxon>
        <taxon>Bacillota</taxon>
        <taxon>Clostridia</taxon>
        <taxon>Thermoanaerobacterales</taxon>
        <taxon>Thermoanaerobacterales Family IV. Incertae Sedis</taxon>
        <taxon>Mahella</taxon>
    </lineage>
</organism>
<dbReference type="AlphaFoldDB" id="F4A2A8"/>
<dbReference type="OrthoDB" id="2082016at2"/>
<evidence type="ECO:0000313" key="2">
    <source>
        <dbReference type="EMBL" id="AEE96155.1"/>
    </source>
</evidence>
<gene>
    <name evidence="2" type="ordered locus">Mahau_0957</name>
</gene>